<name>A0ABQ9IQ01_9NEOP</name>
<evidence type="ECO:0000313" key="1">
    <source>
        <dbReference type="EMBL" id="KAJ8898058.1"/>
    </source>
</evidence>
<sequence length="201" mass="22885">MEDQAGKGAPEVSSALIQHVQQMHLSENVKTTRLFCDSCGAQNKNNFVLHSLMYYLMKTTSKVNEMQITFPGRGYSFLPAGRIFGRVEELLRKRSTVIDKEEYIDIYNPVGDVKVVLPQLPLKHNITAAKQKDVNNLLEILYGKEWRGDNRLKWYENIVKTGSTMEDKEEVDAMQEDSCNCLDAVQEDSCNCLDDDCGMHI</sequence>
<gene>
    <name evidence="1" type="ORF">PR048_003418</name>
</gene>
<reference evidence="1 2" key="1">
    <citation type="submission" date="2023-02" db="EMBL/GenBank/DDBJ databases">
        <title>LHISI_Scaffold_Assembly.</title>
        <authorList>
            <person name="Stuart O.P."/>
            <person name="Cleave R."/>
            <person name="Magrath M.J.L."/>
            <person name="Mikheyev A.S."/>
        </authorList>
    </citation>
    <scope>NUCLEOTIDE SEQUENCE [LARGE SCALE GENOMIC DNA]</scope>
    <source>
        <strain evidence="1">Daus_M_001</strain>
        <tissue evidence="1">Leg muscle</tissue>
    </source>
</reference>
<comment type="caution">
    <text evidence="1">The sequence shown here is derived from an EMBL/GenBank/DDBJ whole genome shotgun (WGS) entry which is preliminary data.</text>
</comment>
<protein>
    <submittedName>
        <fullName evidence="1">Uncharacterized protein</fullName>
    </submittedName>
</protein>
<keyword evidence="2" id="KW-1185">Reference proteome</keyword>
<dbReference type="EMBL" id="JARBHB010000001">
    <property type="protein sequence ID" value="KAJ8898058.1"/>
    <property type="molecule type" value="Genomic_DNA"/>
</dbReference>
<accession>A0ABQ9IQ01</accession>
<proteinExistence type="predicted"/>
<evidence type="ECO:0000313" key="2">
    <source>
        <dbReference type="Proteomes" id="UP001159363"/>
    </source>
</evidence>
<organism evidence="1 2">
    <name type="scientific">Dryococelus australis</name>
    <dbReference type="NCBI Taxonomy" id="614101"/>
    <lineage>
        <taxon>Eukaryota</taxon>
        <taxon>Metazoa</taxon>
        <taxon>Ecdysozoa</taxon>
        <taxon>Arthropoda</taxon>
        <taxon>Hexapoda</taxon>
        <taxon>Insecta</taxon>
        <taxon>Pterygota</taxon>
        <taxon>Neoptera</taxon>
        <taxon>Polyneoptera</taxon>
        <taxon>Phasmatodea</taxon>
        <taxon>Verophasmatodea</taxon>
        <taxon>Anareolatae</taxon>
        <taxon>Phasmatidae</taxon>
        <taxon>Eurycanthinae</taxon>
        <taxon>Dryococelus</taxon>
    </lineage>
</organism>
<dbReference type="Proteomes" id="UP001159363">
    <property type="component" value="Chromosome 1"/>
</dbReference>